<organism evidence="1 2">
    <name type="scientific">Hymenobacter cavernae</name>
    <dbReference type="NCBI Taxonomy" id="2044852"/>
    <lineage>
        <taxon>Bacteria</taxon>
        <taxon>Pseudomonadati</taxon>
        <taxon>Bacteroidota</taxon>
        <taxon>Cytophagia</taxon>
        <taxon>Cytophagales</taxon>
        <taxon>Hymenobacteraceae</taxon>
        <taxon>Hymenobacter</taxon>
    </lineage>
</organism>
<proteinExistence type="predicted"/>
<keyword evidence="2" id="KW-1185">Reference proteome</keyword>
<name>A0ABQ1U3E3_9BACT</name>
<reference evidence="2" key="1">
    <citation type="journal article" date="2019" name="Int. J. Syst. Evol. Microbiol.">
        <title>The Global Catalogue of Microorganisms (GCM) 10K type strain sequencing project: providing services to taxonomists for standard genome sequencing and annotation.</title>
        <authorList>
            <consortium name="The Broad Institute Genomics Platform"/>
            <consortium name="The Broad Institute Genome Sequencing Center for Infectious Disease"/>
            <person name="Wu L."/>
            <person name="Ma J."/>
        </authorList>
    </citation>
    <scope>NUCLEOTIDE SEQUENCE [LARGE SCALE GENOMIC DNA]</scope>
    <source>
        <strain evidence="2">CGMCC 1.15197</strain>
    </source>
</reference>
<evidence type="ECO:0000313" key="1">
    <source>
        <dbReference type="EMBL" id="GGF09810.1"/>
    </source>
</evidence>
<dbReference type="Proteomes" id="UP000632273">
    <property type="component" value="Unassembled WGS sequence"/>
</dbReference>
<gene>
    <name evidence="1" type="ORF">GCM10011383_21270</name>
</gene>
<protein>
    <submittedName>
        <fullName evidence="1">Uncharacterized protein</fullName>
    </submittedName>
</protein>
<sequence>MPEHQEREVKRGFWHYDGLLRKGILIQAINYDYWYELEQEEGVDQTGETPQLNAQGEMYMLLWMDQTFTTRESFTVGGLDLAETLALAESIVRQPIEWLVTE</sequence>
<evidence type="ECO:0000313" key="2">
    <source>
        <dbReference type="Proteomes" id="UP000632273"/>
    </source>
</evidence>
<accession>A0ABQ1U3E3</accession>
<comment type="caution">
    <text evidence="1">The sequence shown here is derived from an EMBL/GenBank/DDBJ whole genome shotgun (WGS) entry which is preliminary data.</text>
</comment>
<dbReference type="EMBL" id="BMHT01000003">
    <property type="protein sequence ID" value="GGF09810.1"/>
    <property type="molecule type" value="Genomic_DNA"/>
</dbReference>
<dbReference type="RefSeq" id="WP_188813870.1">
    <property type="nucleotide sequence ID" value="NZ_BMHT01000003.1"/>
</dbReference>